<keyword evidence="3" id="KW-1185">Reference proteome</keyword>
<dbReference type="Pfam" id="PF20420">
    <property type="entry name" value="DUF6702"/>
    <property type="match status" value="1"/>
</dbReference>
<dbReference type="InterPro" id="IPR046525">
    <property type="entry name" value="DUF6702"/>
</dbReference>
<comment type="caution">
    <text evidence="2">The sequence shown here is derived from an EMBL/GenBank/DDBJ whole genome shotgun (WGS) entry which is preliminary data.</text>
</comment>
<name>A0ABT2CWI5_9BURK</name>
<keyword evidence="1" id="KW-0732">Signal</keyword>
<gene>
    <name evidence="2" type="ORF">NX778_09700</name>
</gene>
<evidence type="ECO:0000256" key="1">
    <source>
        <dbReference type="SAM" id="SignalP"/>
    </source>
</evidence>
<evidence type="ECO:0000313" key="2">
    <source>
        <dbReference type="EMBL" id="MCS0658336.1"/>
    </source>
</evidence>
<dbReference type="EMBL" id="JANUGU010000002">
    <property type="protein sequence ID" value="MCS0658336.1"/>
    <property type="molecule type" value="Genomic_DNA"/>
</dbReference>
<reference evidence="2 3" key="1">
    <citation type="submission" date="2022-08" db="EMBL/GenBank/DDBJ databases">
        <title>Reclassification of Massilia species as members of the genera Telluria, Duganella, Pseudoduganella, Mokoshia gen. nov. and Zemynaea gen. nov. using orthogonal and non-orthogonal genome-based approaches.</title>
        <authorList>
            <person name="Bowman J.P."/>
        </authorList>
    </citation>
    <scope>NUCLEOTIDE SEQUENCE [LARGE SCALE GENOMIC DNA]</scope>
    <source>
        <strain evidence="2 3">JCM 31606</strain>
    </source>
</reference>
<protein>
    <submittedName>
        <fullName evidence="2">Uncharacterized protein</fullName>
    </submittedName>
</protein>
<dbReference type="Proteomes" id="UP001204621">
    <property type="component" value="Unassembled WGS sequence"/>
</dbReference>
<feature type="signal peptide" evidence="1">
    <location>
        <begin position="1"/>
        <end position="23"/>
    </location>
</feature>
<organism evidence="2 3">
    <name type="scientific">Massilia terrae</name>
    <dbReference type="NCBI Taxonomy" id="1811224"/>
    <lineage>
        <taxon>Bacteria</taxon>
        <taxon>Pseudomonadati</taxon>
        <taxon>Pseudomonadota</taxon>
        <taxon>Betaproteobacteria</taxon>
        <taxon>Burkholderiales</taxon>
        <taxon>Oxalobacteraceae</taxon>
        <taxon>Telluria group</taxon>
        <taxon>Massilia</taxon>
    </lineage>
</organism>
<feature type="chain" id="PRO_5045562945" evidence="1">
    <location>
        <begin position="24"/>
        <end position="164"/>
    </location>
</feature>
<accession>A0ABT2CWI5</accession>
<evidence type="ECO:0000313" key="3">
    <source>
        <dbReference type="Proteomes" id="UP001204621"/>
    </source>
</evidence>
<proteinExistence type="predicted"/>
<sequence>MKQAWLKGALAAAFAAAATIAGAHNFHAGITDVSFNPRSGSTEIVHTYMAHDVEALLTNLYQRQFDLSTPEDQEVFRKYVEQQFWVLGADQRKLPLNWVGMAADVTNVMVYQEVPATPLSKAAAIHDAVMIDFLPDQVNTVNINEGGSVHTLSFDGRKTEQPIR</sequence>
<dbReference type="RefSeq" id="WP_258811522.1">
    <property type="nucleotide sequence ID" value="NZ_JANUGU010000002.1"/>
</dbReference>